<sequence>MIRRLLSTLFFFALIPLGAPALATQAGSVYSDKHYDEPYSNVDKSCGFPWKISGHASGHQVIYNVPGSHRQAYLLHDHYRWHETWTNLDNGKKAYAHGHGYFRELSAEHVKGDLWRFLTVDEGVPFAVENARHQPVLSDAGRITLRALFDTLGDHQPGGELKNLYVIDEKGHFPTYPDFDFCKLARRLLQ</sequence>
<name>A0ABN2Z4A2_9ACTN</name>
<evidence type="ECO:0000256" key="1">
    <source>
        <dbReference type="SAM" id="SignalP"/>
    </source>
</evidence>
<proteinExistence type="predicted"/>
<dbReference type="RefSeq" id="WP_344146424.1">
    <property type="nucleotide sequence ID" value="NZ_BAAAQR010000001.1"/>
</dbReference>
<accession>A0ABN2Z4A2</accession>
<evidence type="ECO:0000313" key="3">
    <source>
        <dbReference type="Proteomes" id="UP001501771"/>
    </source>
</evidence>
<feature type="signal peptide" evidence="1">
    <location>
        <begin position="1"/>
        <end position="23"/>
    </location>
</feature>
<evidence type="ECO:0008006" key="4">
    <source>
        <dbReference type="Google" id="ProtNLM"/>
    </source>
</evidence>
<keyword evidence="3" id="KW-1185">Reference proteome</keyword>
<protein>
    <recommendedName>
        <fullName evidence="4">DUF3105 domain-containing protein</fullName>
    </recommendedName>
</protein>
<comment type="caution">
    <text evidence="2">The sequence shown here is derived from an EMBL/GenBank/DDBJ whole genome shotgun (WGS) entry which is preliminary data.</text>
</comment>
<evidence type="ECO:0000313" key="2">
    <source>
        <dbReference type="EMBL" id="GAA2136493.1"/>
    </source>
</evidence>
<keyword evidence="1" id="KW-0732">Signal</keyword>
<gene>
    <name evidence="2" type="ORF">GCM10009844_02740</name>
</gene>
<feature type="chain" id="PRO_5045156013" description="DUF3105 domain-containing protein" evidence="1">
    <location>
        <begin position="24"/>
        <end position="190"/>
    </location>
</feature>
<organism evidence="2 3">
    <name type="scientific">Nocardioides koreensis</name>
    <dbReference type="NCBI Taxonomy" id="433651"/>
    <lineage>
        <taxon>Bacteria</taxon>
        <taxon>Bacillati</taxon>
        <taxon>Actinomycetota</taxon>
        <taxon>Actinomycetes</taxon>
        <taxon>Propionibacteriales</taxon>
        <taxon>Nocardioidaceae</taxon>
        <taxon>Nocardioides</taxon>
    </lineage>
</organism>
<reference evidence="2 3" key="1">
    <citation type="journal article" date="2019" name="Int. J. Syst. Evol. Microbiol.">
        <title>The Global Catalogue of Microorganisms (GCM) 10K type strain sequencing project: providing services to taxonomists for standard genome sequencing and annotation.</title>
        <authorList>
            <consortium name="The Broad Institute Genomics Platform"/>
            <consortium name="The Broad Institute Genome Sequencing Center for Infectious Disease"/>
            <person name="Wu L."/>
            <person name="Ma J."/>
        </authorList>
    </citation>
    <scope>NUCLEOTIDE SEQUENCE [LARGE SCALE GENOMIC DNA]</scope>
    <source>
        <strain evidence="2 3">JCM 16022</strain>
    </source>
</reference>
<dbReference type="EMBL" id="BAAAQR010000001">
    <property type="protein sequence ID" value="GAA2136493.1"/>
    <property type="molecule type" value="Genomic_DNA"/>
</dbReference>
<dbReference type="Proteomes" id="UP001501771">
    <property type="component" value="Unassembled WGS sequence"/>
</dbReference>